<proteinExistence type="predicted"/>
<sequence>MSNLMNMFEGARNVEFTGLQYCEEIGERLPVFELTDIPADERNRRAKIQNTKVFIEKHGKEPKDYDEVLAWVYSLIEEADKAENHIAGNDTVFTD</sequence>
<evidence type="ECO:0000313" key="1">
    <source>
        <dbReference type="EMBL" id="KSU86555.1"/>
    </source>
</evidence>
<organism evidence="1 2">
    <name type="scientific">Priestia veravalensis</name>
    <dbReference type="NCBI Taxonomy" id="1414648"/>
    <lineage>
        <taxon>Bacteria</taxon>
        <taxon>Bacillati</taxon>
        <taxon>Bacillota</taxon>
        <taxon>Bacilli</taxon>
        <taxon>Bacillales</taxon>
        <taxon>Bacillaceae</taxon>
        <taxon>Priestia</taxon>
    </lineage>
</organism>
<keyword evidence="2" id="KW-1185">Reference proteome</keyword>
<name>A0A0V8JHM5_9BACI</name>
<dbReference type="EMBL" id="LNQP01000077">
    <property type="protein sequence ID" value="KSU86555.1"/>
    <property type="molecule type" value="Genomic_DNA"/>
</dbReference>
<dbReference type="RefSeq" id="WP_062687227.1">
    <property type="nucleotide sequence ID" value="NZ_KQ758692.1"/>
</dbReference>
<reference evidence="1 2" key="1">
    <citation type="submission" date="2015-11" db="EMBL/GenBank/DDBJ databases">
        <title>Bacillus caseinolyticus sp nov.</title>
        <authorList>
            <person name="Dastager S.G."/>
            <person name="Mawlankar R."/>
        </authorList>
    </citation>
    <scope>NUCLEOTIDE SEQUENCE [LARGE SCALE GENOMIC DNA]</scope>
    <source>
        <strain evidence="1 2">SGD-V-76</strain>
    </source>
</reference>
<dbReference type="AlphaFoldDB" id="A0A0V8JHM5"/>
<gene>
    <name evidence="1" type="ORF">AS180_17860</name>
</gene>
<protein>
    <submittedName>
        <fullName evidence="1">Uncharacterized protein</fullName>
    </submittedName>
</protein>
<comment type="caution">
    <text evidence="1">The sequence shown here is derived from an EMBL/GenBank/DDBJ whole genome shotgun (WGS) entry which is preliminary data.</text>
</comment>
<dbReference type="Proteomes" id="UP000053681">
    <property type="component" value="Unassembled WGS sequence"/>
</dbReference>
<accession>A0A0V8JHM5</accession>
<evidence type="ECO:0000313" key="2">
    <source>
        <dbReference type="Proteomes" id="UP000053681"/>
    </source>
</evidence>